<evidence type="ECO:0000313" key="8">
    <source>
        <dbReference type="EMBL" id="KHS42713.1"/>
    </source>
</evidence>
<dbReference type="PANTHER" id="PTHR10869:SF246">
    <property type="entry name" value="TRANSMEMBRANE PROLYL 4-HYDROXYLASE"/>
    <property type="match status" value="1"/>
</dbReference>
<keyword evidence="3" id="KW-0847">Vitamin C</keyword>
<keyword evidence="4" id="KW-0223">Dioxygenase</keyword>
<keyword evidence="6" id="KW-0408">Iron</keyword>
<dbReference type="GO" id="GO:0005506">
    <property type="term" value="F:iron ion binding"/>
    <property type="evidence" value="ECO:0007669"/>
    <property type="project" value="InterPro"/>
</dbReference>
<dbReference type="PROSITE" id="PS51471">
    <property type="entry name" value="FE2OG_OXY"/>
    <property type="match status" value="1"/>
</dbReference>
<organism evidence="8 9">
    <name type="scientific">Novosphingobium subterraneum</name>
    <dbReference type="NCBI Taxonomy" id="48936"/>
    <lineage>
        <taxon>Bacteria</taxon>
        <taxon>Pseudomonadati</taxon>
        <taxon>Pseudomonadota</taxon>
        <taxon>Alphaproteobacteria</taxon>
        <taxon>Sphingomonadales</taxon>
        <taxon>Sphingomonadaceae</taxon>
        <taxon>Novosphingobium</taxon>
    </lineage>
</organism>
<dbReference type="InterPro" id="IPR006620">
    <property type="entry name" value="Pro_4_hyd_alph"/>
</dbReference>
<dbReference type="SMART" id="SM00702">
    <property type="entry name" value="P4Hc"/>
    <property type="match status" value="1"/>
</dbReference>
<keyword evidence="9" id="KW-1185">Reference proteome</keyword>
<dbReference type="PANTHER" id="PTHR10869">
    <property type="entry name" value="PROLYL 4-HYDROXYLASE ALPHA SUBUNIT"/>
    <property type="match status" value="1"/>
</dbReference>
<dbReference type="RefSeq" id="WP_039337653.1">
    <property type="nucleotide sequence ID" value="NZ_JBNNWK010000016.1"/>
</dbReference>
<dbReference type="AlphaFoldDB" id="A0A0B8ZWR3"/>
<evidence type="ECO:0000256" key="4">
    <source>
        <dbReference type="ARBA" id="ARBA00022964"/>
    </source>
</evidence>
<name>A0A0B8ZWR3_9SPHN</name>
<evidence type="ECO:0000256" key="6">
    <source>
        <dbReference type="ARBA" id="ARBA00023004"/>
    </source>
</evidence>
<dbReference type="GO" id="GO:0031418">
    <property type="term" value="F:L-ascorbic acid binding"/>
    <property type="evidence" value="ECO:0007669"/>
    <property type="project" value="UniProtKB-KW"/>
</dbReference>
<dbReference type="InterPro" id="IPR044862">
    <property type="entry name" value="Pro_4_hyd_alph_FE2OG_OXY"/>
</dbReference>
<dbReference type="Proteomes" id="UP000031338">
    <property type="component" value="Unassembled WGS sequence"/>
</dbReference>
<dbReference type="EMBL" id="JRVC01000026">
    <property type="protein sequence ID" value="KHS42713.1"/>
    <property type="molecule type" value="Genomic_DNA"/>
</dbReference>
<evidence type="ECO:0000256" key="3">
    <source>
        <dbReference type="ARBA" id="ARBA00022896"/>
    </source>
</evidence>
<sequence length="275" mass="29292">MQGSEPSWQEWITSNLSAGCVPADMQVRMIAAGWNEADARAALASGIAQVFPSLTAPVVALPVVPDTGMIWCEGREMKVTLRLASPAVALCENVLSSVECAELLAFAHDRGLRPSTVVDEVSGENLPHPERTSSGVMLKRAETALIDRLEHRLAALTNWPVANGEGLQILHYREGQEYRAHFDSFPGGAGGAVHTARGGQRVNTVLVYLQSPEGGGGTAFPSCGIAVCPQPGSAVIFRNVDVTGRRDPASLHAGLPVVQGEKVVMTYWQREGPYA</sequence>
<dbReference type="STRING" id="48936.NJ75_04028"/>
<evidence type="ECO:0000256" key="5">
    <source>
        <dbReference type="ARBA" id="ARBA00023002"/>
    </source>
</evidence>
<feature type="domain" description="Fe2OG dioxygenase" evidence="7">
    <location>
        <begin position="163"/>
        <end position="271"/>
    </location>
</feature>
<reference evidence="8 9" key="1">
    <citation type="submission" date="2014-10" db="EMBL/GenBank/DDBJ databases">
        <title>Draft genome sequence of Novosphingobium subterraneum DSM 12447.</title>
        <authorList>
            <person name="Gan H.M."/>
            <person name="Gan H.Y."/>
            <person name="Savka M.A."/>
        </authorList>
    </citation>
    <scope>NUCLEOTIDE SEQUENCE [LARGE SCALE GENOMIC DNA]</scope>
    <source>
        <strain evidence="8 9">DSM 12447</strain>
    </source>
</reference>
<evidence type="ECO:0000256" key="1">
    <source>
        <dbReference type="ARBA" id="ARBA00001961"/>
    </source>
</evidence>
<evidence type="ECO:0000256" key="2">
    <source>
        <dbReference type="ARBA" id="ARBA00022723"/>
    </source>
</evidence>
<dbReference type="Gene3D" id="2.60.120.620">
    <property type="entry name" value="q2cbj1_9rhob like domain"/>
    <property type="match status" value="1"/>
</dbReference>
<keyword evidence="5" id="KW-0560">Oxidoreductase</keyword>
<dbReference type="GO" id="GO:0004656">
    <property type="term" value="F:procollagen-proline 4-dioxygenase activity"/>
    <property type="evidence" value="ECO:0007669"/>
    <property type="project" value="TreeGrafter"/>
</dbReference>
<proteinExistence type="predicted"/>
<dbReference type="Pfam" id="PF13640">
    <property type="entry name" value="2OG-FeII_Oxy_3"/>
    <property type="match status" value="1"/>
</dbReference>
<evidence type="ECO:0000259" key="7">
    <source>
        <dbReference type="PROSITE" id="PS51471"/>
    </source>
</evidence>
<gene>
    <name evidence="8" type="ORF">NJ75_04028</name>
</gene>
<keyword evidence="2" id="KW-0479">Metal-binding</keyword>
<protein>
    <submittedName>
        <fullName evidence="8">Putative oxygenase</fullName>
    </submittedName>
</protein>
<comment type="cofactor">
    <cofactor evidence="1">
        <name>L-ascorbate</name>
        <dbReference type="ChEBI" id="CHEBI:38290"/>
    </cofactor>
</comment>
<evidence type="ECO:0000313" key="9">
    <source>
        <dbReference type="Proteomes" id="UP000031338"/>
    </source>
</evidence>
<dbReference type="PATRIC" id="fig|48936.3.peg.4059"/>
<dbReference type="InterPro" id="IPR045054">
    <property type="entry name" value="P4HA-like"/>
</dbReference>
<dbReference type="InterPro" id="IPR005123">
    <property type="entry name" value="Oxoglu/Fe-dep_dioxygenase_dom"/>
</dbReference>
<comment type="caution">
    <text evidence="8">The sequence shown here is derived from an EMBL/GenBank/DDBJ whole genome shotgun (WGS) entry which is preliminary data.</text>
</comment>
<accession>A0A0B8ZWR3</accession>